<keyword evidence="6 14" id="KW-0808">Transferase</keyword>
<keyword evidence="11" id="KW-0443">Lipid metabolism</keyword>
<evidence type="ECO:0000256" key="4">
    <source>
        <dbReference type="ARBA" id="ARBA00005420"/>
    </source>
</evidence>
<dbReference type="GO" id="GO:0019432">
    <property type="term" value="P:triglyceride biosynthetic process"/>
    <property type="evidence" value="ECO:0007669"/>
    <property type="project" value="TreeGrafter"/>
</dbReference>
<keyword evidence="13" id="KW-0012">Acyltransferase</keyword>
<dbReference type="EC" id="2.3.1.-" evidence="14"/>
<gene>
    <name evidence="15" type="ORF">PBRA_007136</name>
    <name evidence="16" type="ORF">PLBR_LOCUS5793</name>
</gene>
<keyword evidence="5" id="KW-0444">Lipid biosynthesis</keyword>
<keyword evidence="7 14" id="KW-0812">Transmembrane</keyword>
<dbReference type="Proteomes" id="UP000290189">
    <property type="component" value="Unassembled WGS sequence"/>
</dbReference>
<comment type="pathway">
    <text evidence="3">Lipid metabolism.</text>
</comment>
<evidence type="ECO:0000313" key="16">
    <source>
        <dbReference type="EMBL" id="SPQ98578.1"/>
    </source>
</evidence>
<dbReference type="Pfam" id="PF03982">
    <property type="entry name" value="DAGAT"/>
    <property type="match status" value="1"/>
</dbReference>
<dbReference type="STRING" id="37360.A0A0G4IUV0"/>
<dbReference type="OMA" id="WTPWRRE"/>
<feature type="transmembrane region" description="Helical" evidence="14">
    <location>
        <begin position="14"/>
        <end position="31"/>
    </location>
</feature>
<evidence type="ECO:0000313" key="18">
    <source>
        <dbReference type="Proteomes" id="UP000290189"/>
    </source>
</evidence>
<dbReference type="PANTHER" id="PTHR12317">
    <property type="entry name" value="DIACYLGLYCEROL O-ACYLTRANSFERASE"/>
    <property type="match status" value="1"/>
</dbReference>
<proteinExistence type="inferred from homology"/>
<geneLocation type="mitochondrion" evidence="16"/>
<evidence type="ECO:0000256" key="6">
    <source>
        <dbReference type="ARBA" id="ARBA00022679"/>
    </source>
</evidence>
<dbReference type="GO" id="GO:0005789">
    <property type="term" value="C:endoplasmic reticulum membrane"/>
    <property type="evidence" value="ECO:0007669"/>
    <property type="project" value="UniProtKB-SubCell"/>
</dbReference>
<reference evidence="15 17" key="1">
    <citation type="submission" date="2015-02" db="EMBL/GenBank/DDBJ databases">
        <authorList>
            <person name="Chooi Y.-H."/>
        </authorList>
    </citation>
    <scope>NUCLEOTIDE SEQUENCE [LARGE SCALE GENOMIC DNA]</scope>
    <source>
        <strain evidence="15">E3</strain>
    </source>
</reference>
<keyword evidence="9 14" id="KW-0256">Endoplasmic reticulum</keyword>
<keyword evidence="10 14" id="KW-1133">Transmembrane helix</keyword>
<evidence type="ECO:0000313" key="17">
    <source>
        <dbReference type="Proteomes" id="UP000039324"/>
    </source>
</evidence>
<accession>A0A0G4IUV0</accession>
<dbReference type="AlphaFoldDB" id="A0A0G4IUV0"/>
<protein>
    <recommendedName>
        <fullName evidence="14">Acyltransferase</fullName>
        <ecNumber evidence="14">2.3.1.-</ecNumber>
    </recommendedName>
</protein>
<evidence type="ECO:0000256" key="13">
    <source>
        <dbReference type="ARBA" id="ARBA00023315"/>
    </source>
</evidence>
<evidence type="ECO:0000256" key="9">
    <source>
        <dbReference type="ARBA" id="ARBA00022824"/>
    </source>
</evidence>
<evidence type="ECO:0000256" key="7">
    <source>
        <dbReference type="ARBA" id="ARBA00022692"/>
    </source>
</evidence>
<dbReference type="Proteomes" id="UP000039324">
    <property type="component" value="Unassembled WGS sequence"/>
</dbReference>
<dbReference type="GO" id="GO:0004144">
    <property type="term" value="F:diacylglycerol O-acyltransferase activity"/>
    <property type="evidence" value="ECO:0007669"/>
    <property type="project" value="TreeGrafter"/>
</dbReference>
<evidence type="ECO:0000256" key="10">
    <source>
        <dbReference type="ARBA" id="ARBA00022989"/>
    </source>
</evidence>
<keyword evidence="8" id="KW-0319">Glycerol metabolism</keyword>
<dbReference type="OrthoDB" id="264532at2759"/>
<evidence type="ECO:0000256" key="8">
    <source>
        <dbReference type="ARBA" id="ARBA00022798"/>
    </source>
</evidence>
<evidence type="ECO:0000256" key="14">
    <source>
        <dbReference type="RuleBase" id="RU367023"/>
    </source>
</evidence>
<comment type="subcellular location">
    <subcellularLocation>
        <location evidence="1 14">Endoplasmic reticulum membrane</location>
        <topology evidence="1 14">Multi-pass membrane protein</topology>
    </subcellularLocation>
</comment>
<dbReference type="InterPro" id="IPR007130">
    <property type="entry name" value="DAGAT"/>
</dbReference>
<evidence type="ECO:0000256" key="5">
    <source>
        <dbReference type="ARBA" id="ARBA00022516"/>
    </source>
</evidence>
<name>A0A0G4IUV0_PLABS</name>
<keyword evidence="12 14" id="KW-0472">Membrane</keyword>
<reference evidence="16 18" key="2">
    <citation type="submission" date="2018-03" db="EMBL/GenBank/DDBJ databases">
        <authorList>
            <person name="Fogelqvist J."/>
        </authorList>
    </citation>
    <scope>NUCLEOTIDE SEQUENCE [LARGE SCALE GENOMIC DNA]</scope>
</reference>
<dbReference type="GO" id="GO:0006071">
    <property type="term" value="P:glycerol metabolic process"/>
    <property type="evidence" value="ECO:0007669"/>
    <property type="project" value="UniProtKB-KW"/>
</dbReference>
<dbReference type="CDD" id="cd07987">
    <property type="entry name" value="LPLAT_MGAT-like"/>
    <property type="match status" value="1"/>
</dbReference>
<keyword evidence="17" id="KW-1185">Reference proteome</keyword>
<comment type="pathway">
    <text evidence="2">Glycerolipid metabolism; triacylglycerol biosynthesis.</text>
</comment>
<dbReference type="EMBL" id="CDSF01000089">
    <property type="protein sequence ID" value="CEO99022.1"/>
    <property type="molecule type" value="Genomic_DNA"/>
</dbReference>
<comment type="caution">
    <text evidence="14">Lacks conserved residue(s) required for the propagation of feature annotation.</text>
</comment>
<keyword evidence="16" id="KW-0496">Mitochondrion</keyword>
<sequence>MHVGQRRPSLLERMSLGAIPLMAGLVLFVLVRHVRRWVVERRAPMMLKLYILYSAVEYVAKGGTPSSRGGRPVQCLRQSFIFELFRRYFDMKIVYEGSRGDLSADGRPVIVAAHPHGVVGIAVLGNLMAENGFFPPTMDYRVLTVSLNFMVPYLRDLFLSLGFVEATPESIRYCLRHNTSVVNVVGGAEEALDSRPGSLDLTLASRSGFIRMAMELGTSIVPMLSFGETDIYDQLITNPPGSSVRRFQEFLKNRFAYSLPLVQVFSPRPVSLTTVVGRPVPIPQIENPTPAQVDHYLQVYIAALTKLYNTFAPKYHAPPLRIVDAPPSKL</sequence>
<evidence type="ECO:0000256" key="2">
    <source>
        <dbReference type="ARBA" id="ARBA00004771"/>
    </source>
</evidence>
<evidence type="ECO:0000313" key="15">
    <source>
        <dbReference type="EMBL" id="CEO99022.1"/>
    </source>
</evidence>
<dbReference type="PANTHER" id="PTHR12317:SF0">
    <property type="entry name" value="ACYLTRANSFERASE"/>
    <property type="match status" value="1"/>
</dbReference>
<organism evidence="15 17">
    <name type="scientific">Plasmodiophora brassicae</name>
    <name type="common">Clubroot disease agent</name>
    <dbReference type="NCBI Taxonomy" id="37360"/>
    <lineage>
        <taxon>Eukaryota</taxon>
        <taxon>Sar</taxon>
        <taxon>Rhizaria</taxon>
        <taxon>Endomyxa</taxon>
        <taxon>Phytomyxea</taxon>
        <taxon>Plasmodiophorida</taxon>
        <taxon>Plasmodiophoridae</taxon>
        <taxon>Plasmodiophora</taxon>
    </lineage>
</organism>
<evidence type="ECO:0000256" key="11">
    <source>
        <dbReference type="ARBA" id="ARBA00023098"/>
    </source>
</evidence>
<dbReference type="EMBL" id="OVEO01000010">
    <property type="protein sequence ID" value="SPQ98578.1"/>
    <property type="molecule type" value="Genomic_DNA"/>
</dbReference>
<comment type="similarity">
    <text evidence="4 14">Belongs to the diacylglycerol acyltransferase family.</text>
</comment>
<evidence type="ECO:0000256" key="3">
    <source>
        <dbReference type="ARBA" id="ARBA00005189"/>
    </source>
</evidence>
<evidence type="ECO:0000256" key="12">
    <source>
        <dbReference type="ARBA" id="ARBA00023136"/>
    </source>
</evidence>
<evidence type="ECO:0000256" key="1">
    <source>
        <dbReference type="ARBA" id="ARBA00004477"/>
    </source>
</evidence>